<sequence length="292" mass="33769">MNGPIIERTPLVIAAEINMINYQIGKILLTGAIEIGRRLKEAKALLPHGEWGKWLEESVSFSRSTATRLMQIYEEYGPNCASMHNLTYTQAVILLGLPPEEREGFITNYDVENMSTRELRQAITDRDKALEEKKQQALQEKDEIKKDLEDKDSIIARLTTQVQNLERQAEDYKQNYLTEQNKTVTKITEPKEANEEILSVKKTTEPEDDLEAARIKDSVMKYEAMFITHRDNLIKTFEELLKTLTNLARIDKEAKEKNRQAAYELLGNLTNRLEVWPPRVRTNLSVDTSKWE</sequence>
<dbReference type="InterPro" id="IPR021451">
    <property type="entry name" value="DUF3102"/>
</dbReference>
<gene>
    <name evidence="2" type="ORF">GX523_09810</name>
</gene>
<dbReference type="Pfam" id="PF11300">
    <property type="entry name" value="DUF3102"/>
    <property type="match status" value="1"/>
</dbReference>
<reference evidence="2 3" key="1">
    <citation type="journal article" date="2020" name="Biotechnol. Biofuels">
        <title>New insights from the biogas microbiome by comprehensive genome-resolved metagenomics of nearly 1600 species originating from multiple anaerobic digesters.</title>
        <authorList>
            <person name="Campanaro S."/>
            <person name="Treu L."/>
            <person name="Rodriguez-R L.M."/>
            <person name="Kovalovszki A."/>
            <person name="Ziels R.M."/>
            <person name="Maus I."/>
            <person name="Zhu X."/>
            <person name="Kougias P.G."/>
            <person name="Basile A."/>
            <person name="Luo G."/>
            <person name="Schluter A."/>
            <person name="Konstantinidis K.T."/>
            <person name="Angelidaki I."/>
        </authorList>
    </citation>
    <scope>NUCLEOTIDE SEQUENCE [LARGE SCALE GENOMIC DNA]</scope>
    <source>
        <strain evidence="2">AS05jafATM_4</strain>
    </source>
</reference>
<protein>
    <submittedName>
        <fullName evidence="2">DUF3102 domain-containing protein</fullName>
    </submittedName>
</protein>
<comment type="caution">
    <text evidence="2">The sequence shown here is derived from an EMBL/GenBank/DDBJ whole genome shotgun (WGS) entry which is preliminary data.</text>
</comment>
<name>A0A7C7D9Q0_9FIRM</name>
<evidence type="ECO:0000313" key="2">
    <source>
        <dbReference type="EMBL" id="HHY27017.1"/>
    </source>
</evidence>
<dbReference type="EMBL" id="DUTF01000224">
    <property type="protein sequence ID" value="HHY27017.1"/>
    <property type="molecule type" value="Genomic_DNA"/>
</dbReference>
<keyword evidence="1" id="KW-0175">Coiled coil</keyword>
<proteinExistence type="predicted"/>
<dbReference type="Proteomes" id="UP000553059">
    <property type="component" value="Unassembled WGS sequence"/>
</dbReference>
<dbReference type="AlphaFoldDB" id="A0A7C7D9Q0"/>
<evidence type="ECO:0000256" key="1">
    <source>
        <dbReference type="SAM" id="Coils"/>
    </source>
</evidence>
<accession>A0A7C7D9Q0</accession>
<organism evidence="2 3">
    <name type="scientific">Desulfitobacterium dehalogenans</name>
    <dbReference type="NCBI Taxonomy" id="36854"/>
    <lineage>
        <taxon>Bacteria</taxon>
        <taxon>Bacillati</taxon>
        <taxon>Bacillota</taxon>
        <taxon>Clostridia</taxon>
        <taxon>Eubacteriales</taxon>
        <taxon>Desulfitobacteriaceae</taxon>
        <taxon>Desulfitobacterium</taxon>
    </lineage>
</organism>
<evidence type="ECO:0000313" key="3">
    <source>
        <dbReference type="Proteomes" id="UP000553059"/>
    </source>
</evidence>
<feature type="coiled-coil region" evidence="1">
    <location>
        <begin position="120"/>
        <end position="182"/>
    </location>
</feature>